<keyword evidence="10" id="KW-0812">Transmembrane</keyword>
<dbReference type="Gene3D" id="3.30.200.20">
    <property type="entry name" value="Phosphorylase Kinase, domain 1"/>
    <property type="match status" value="1"/>
</dbReference>
<name>A0A5J4KLP5_9CHLR</name>
<dbReference type="EC" id="2.7.11.1" evidence="1"/>
<feature type="transmembrane region" description="Helical" evidence="10">
    <location>
        <begin position="432"/>
        <end position="453"/>
    </location>
</feature>
<evidence type="ECO:0000256" key="3">
    <source>
        <dbReference type="ARBA" id="ARBA00022679"/>
    </source>
</evidence>
<keyword evidence="10" id="KW-0472">Membrane</keyword>
<reference evidence="12 13" key="1">
    <citation type="submission" date="2019-10" db="EMBL/GenBank/DDBJ databases">
        <title>Dictyobacter vulcani sp. nov., within the class Ktedonobacteria, isolated from soil of volcanic Mt. Zao.</title>
        <authorList>
            <person name="Zheng Y."/>
            <person name="Wang C.M."/>
            <person name="Sakai Y."/>
            <person name="Abe K."/>
            <person name="Yokota A."/>
            <person name="Yabe S."/>
        </authorList>
    </citation>
    <scope>NUCLEOTIDE SEQUENCE [LARGE SCALE GENOMIC DNA]</scope>
    <source>
        <strain evidence="12 13">W12</strain>
    </source>
</reference>
<dbReference type="SMART" id="SM00220">
    <property type="entry name" value="S_TKc"/>
    <property type="match status" value="1"/>
</dbReference>
<keyword evidence="10" id="KW-1133">Transmembrane helix</keyword>
<proteinExistence type="predicted"/>
<evidence type="ECO:0000313" key="12">
    <source>
        <dbReference type="EMBL" id="GER87337.1"/>
    </source>
</evidence>
<evidence type="ECO:0000256" key="5">
    <source>
        <dbReference type="ARBA" id="ARBA00022777"/>
    </source>
</evidence>
<keyword evidence="6" id="KW-0067">ATP-binding</keyword>
<dbReference type="PANTHER" id="PTHR24363:SF0">
    <property type="entry name" value="SERINE_THREONINE KINASE LIKE DOMAIN CONTAINING 1"/>
    <property type="match status" value="1"/>
</dbReference>
<evidence type="ECO:0000256" key="8">
    <source>
        <dbReference type="ARBA" id="ARBA00048679"/>
    </source>
</evidence>
<keyword evidence="2" id="KW-0723">Serine/threonine-protein kinase</keyword>
<keyword evidence="4" id="KW-0547">Nucleotide-binding</keyword>
<evidence type="ECO:0000259" key="11">
    <source>
        <dbReference type="PROSITE" id="PS50011"/>
    </source>
</evidence>
<comment type="caution">
    <text evidence="12">The sequence shown here is derived from an EMBL/GenBank/DDBJ whole genome shotgun (WGS) entry which is preliminary data.</text>
</comment>
<dbReference type="RefSeq" id="WP_151755349.1">
    <property type="nucleotide sequence ID" value="NZ_BKZW01000001.1"/>
</dbReference>
<dbReference type="GO" id="GO:0005524">
    <property type="term" value="F:ATP binding"/>
    <property type="evidence" value="ECO:0007669"/>
    <property type="project" value="UniProtKB-KW"/>
</dbReference>
<protein>
    <recommendedName>
        <fullName evidence="1">non-specific serine/threonine protein kinase</fullName>
        <ecNumber evidence="1">2.7.11.1</ecNumber>
    </recommendedName>
</protein>
<evidence type="ECO:0000256" key="1">
    <source>
        <dbReference type="ARBA" id="ARBA00012513"/>
    </source>
</evidence>
<dbReference type="Gene3D" id="2.120.10.80">
    <property type="entry name" value="Kelch-type beta propeller"/>
    <property type="match status" value="1"/>
</dbReference>
<dbReference type="GO" id="GO:0004674">
    <property type="term" value="F:protein serine/threonine kinase activity"/>
    <property type="evidence" value="ECO:0007669"/>
    <property type="project" value="UniProtKB-KW"/>
</dbReference>
<dbReference type="InterPro" id="IPR000719">
    <property type="entry name" value="Prot_kinase_dom"/>
</dbReference>
<feature type="domain" description="Protein kinase" evidence="11">
    <location>
        <begin position="25"/>
        <end position="433"/>
    </location>
</feature>
<dbReference type="InterPro" id="IPR015915">
    <property type="entry name" value="Kelch-typ_b-propeller"/>
</dbReference>
<organism evidence="12 13">
    <name type="scientific">Dictyobacter vulcani</name>
    <dbReference type="NCBI Taxonomy" id="2607529"/>
    <lineage>
        <taxon>Bacteria</taxon>
        <taxon>Bacillati</taxon>
        <taxon>Chloroflexota</taxon>
        <taxon>Ktedonobacteria</taxon>
        <taxon>Ktedonobacterales</taxon>
        <taxon>Dictyobacteraceae</taxon>
        <taxon>Dictyobacter</taxon>
    </lineage>
</organism>
<evidence type="ECO:0000256" key="4">
    <source>
        <dbReference type="ARBA" id="ARBA00022741"/>
    </source>
</evidence>
<gene>
    <name evidence="12" type="ORF">KDW_14990</name>
</gene>
<evidence type="ECO:0000256" key="7">
    <source>
        <dbReference type="ARBA" id="ARBA00047899"/>
    </source>
</evidence>
<dbReference type="AlphaFoldDB" id="A0A5J4KLP5"/>
<dbReference type="EMBL" id="BKZW01000001">
    <property type="protein sequence ID" value="GER87337.1"/>
    <property type="molecule type" value="Genomic_DNA"/>
</dbReference>
<dbReference type="Proteomes" id="UP000326912">
    <property type="component" value="Unassembled WGS sequence"/>
</dbReference>
<dbReference type="Gene3D" id="1.10.510.10">
    <property type="entry name" value="Transferase(Phosphotransferase) domain 1"/>
    <property type="match status" value="1"/>
</dbReference>
<sequence>MIPSKNPLTLENSLHDGQTLHNGEYLIKQLLIQGETDNIYLATHTTLSTSLTLKQVPADQPLPENVRAELDYILHGGNISQRAAPAHTQEIMFPSSGGKYTDRFLREALFMARLQHPALPTLYDYFSEDGYWYLVMDAMCGQSLQHYLQCTAPLNSLEALGYAMQLCDILDYLHHQQPPVIFCMLHPDTIMLLPDKSLMLFNFSGARYFKEPRPIKQLSDDIQPVNYAAPELFIPQGTLDVRADLYSLGCILREMIMGQQAANDDDGKEQLVPISTMLNGLIKLAIREEVAERFQSAPVFYLALERAYRIEERLHYQRQLFNASLQPATRQHQEEPASVPATVGEPDPDDETEVTACVPDLEQRRLTRESLQKTRLERLEQEQLEVHFASVDESLQRRSSTTLSHLSLHTLEAPPQRPERAHLLTGNLLHRLIQVCFMLALLIFMFLSSLLIYTRILQPAQKHTEIINLPAQKLNTPLPGQPATLSNSWLRLPSLPREQADNAAVYVEEQGHTYVYMNGAYHSPKRPSYDRNLYRYDVATTQWEVVPLQSFPGMINNAAAVDEKNSIFFTAGYSSDTYTVPSLLYWYTSL</sequence>
<comment type="catalytic activity">
    <reaction evidence="8">
        <text>L-seryl-[protein] + ATP = O-phospho-L-seryl-[protein] + ADP + H(+)</text>
        <dbReference type="Rhea" id="RHEA:17989"/>
        <dbReference type="Rhea" id="RHEA-COMP:9863"/>
        <dbReference type="Rhea" id="RHEA-COMP:11604"/>
        <dbReference type="ChEBI" id="CHEBI:15378"/>
        <dbReference type="ChEBI" id="CHEBI:29999"/>
        <dbReference type="ChEBI" id="CHEBI:30616"/>
        <dbReference type="ChEBI" id="CHEBI:83421"/>
        <dbReference type="ChEBI" id="CHEBI:456216"/>
        <dbReference type="EC" id="2.7.11.1"/>
    </reaction>
</comment>
<feature type="region of interest" description="Disordered" evidence="9">
    <location>
        <begin position="326"/>
        <end position="352"/>
    </location>
</feature>
<evidence type="ECO:0000313" key="13">
    <source>
        <dbReference type="Proteomes" id="UP000326912"/>
    </source>
</evidence>
<evidence type="ECO:0000256" key="9">
    <source>
        <dbReference type="SAM" id="MobiDB-lite"/>
    </source>
</evidence>
<evidence type="ECO:0000256" key="2">
    <source>
        <dbReference type="ARBA" id="ARBA00022527"/>
    </source>
</evidence>
<keyword evidence="13" id="KW-1185">Reference proteome</keyword>
<dbReference type="SUPFAM" id="SSF117281">
    <property type="entry name" value="Kelch motif"/>
    <property type="match status" value="1"/>
</dbReference>
<evidence type="ECO:0000256" key="6">
    <source>
        <dbReference type="ARBA" id="ARBA00022840"/>
    </source>
</evidence>
<keyword evidence="5" id="KW-0418">Kinase</keyword>
<dbReference type="PROSITE" id="PS50011">
    <property type="entry name" value="PROTEIN_KINASE_DOM"/>
    <property type="match status" value="1"/>
</dbReference>
<comment type="catalytic activity">
    <reaction evidence="7">
        <text>L-threonyl-[protein] + ATP = O-phospho-L-threonyl-[protein] + ADP + H(+)</text>
        <dbReference type="Rhea" id="RHEA:46608"/>
        <dbReference type="Rhea" id="RHEA-COMP:11060"/>
        <dbReference type="Rhea" id="RHEA-COMP:11605"/>
        <dbReference type="ChEBI" id="CHEBI:15378"/>
        <dbReference type="ChEBI" id="CHEBI:30013"/>
        <dbReference type="ChEBI" id="CHEBI:30616"/>
        <dbReference type="ChEBI" id="CHEBI:61977"/>
        <dbReference type="ChEBI" id="CHEBI:456216"/>
        <dbReference type="EC" id="2.7.11.1"/>
    </reaction>
</comment>
<evidence type="ECO:0000256" key="10">
    <source>
        <dbReference type="SAM" id="Phobius"/>
    </source>
</evidence>
<dbReference type="SUPFAM" id="SSF56112">
    <property type="entry name" value="Protein kinase-like (PK-like)"/>
    <property type="match status" value="1"/>
</dbReference>
<dbReference type="Pfam" id="PF00069">
    <property type="entry name" value="Pkinase"/>
    <property type="match status" value="1"/>
</dbReference>
<dbReference type="PANTHER" id="PTHR24363">
    <property type="entry name" value="SERINE/THREONINE PROTEIN KINASE"/>
    <property type="match status" value="1"/>
</dbReference>
<accession>A0A5J4KLP5</accession>
<dbReference type="InterPro" id="IPR011009">
    <property type="entry name" value="Kinase-like_dom_sf"/>
</dbReference>
<keyword evidence="3" id="KW-0808">Transferase</keyword>